<evidence type="ECO:0000256" key="1">
    <source>
        <dbReference type="SAM" id="MobiDB-lite"/>
    </source>
</evidence>
<dbReference type="Proteomes" id="UP001285354">
    <property type="component" value="Unassembled WGS sequence"/>
</dbReference>
<gene>
    <name evidence="3" type="ORF">QTJ16_004469</name>
</gene>
<feature type="region of interest" description="Disordered" evidence="1">
    <location>
        <begin position="36"/>
        <end position="157"/>
    </location>
</feature>
<dbReference type="InterPro" id="IPR046797">
    <property type="entry name" value="PDDEXK_12"/>
</dbReference>
<sequence>MSLPPQITKVQLDGRISAWLASCHNWLDPADLLELDPPTSTRATQQLQHQHQPGHQHQDQYQHQYQHQPYYQHHHQHQHQQQHPHQHQPQHSRKRKRSSRSSMDSNDGASNASGPTDSISAARSTWSSLETTGRQILGAKPPSRTRPPSPSRPRHALTQLHNASPPLHIYQPDLQLMMPPAAVELKRMLIRTTSSKTIPRGLVDCLRAQSPDELEGQMHHFGDPETDPSPVYLETLWQAVDRIYEEASHCYNQHLDESAWVSVVRMVLDAAEIGTAKPHILHVESIQTQTVLPELHPQHVSLSFEKKADLAFSFSPKHPIVRETIAPIHRNRPSVALSQMTDSYTRTVPLVCGIEVKEKGGDYNEAVLQLAVWCAAGLEAVQGLWELACSGAANAGPDVREGGGGDDEDPLPPFVGWTVIGHDWKFHVAWKSAAGDVVMAGPWPLLIRSTMTHLEILRLIRTVQVVKGWLEGSYWTWLSRNVLEKLHSVPRV</sequence>
<proteinExistence type="predicted"/>
<organism evidence="3 4">
    <name type="scientific">Diplocarpon rosae</name>
    <dbReference type="NCBI Taxonomy" id="946125"/>
    <lineage>
        <taxon>Eukaryota</taxon>
        <taxon>Fungi</taxon>
        <taxon>Dikarya</taxon>
        <taxon>Ascomycota</taxon>
        <taxon>Pezizomycotina</taxon>
        <taxon>Leotiomycetes</taxon>
        <taxon>Helotiales</taxon>
        <taxon>Drepanopezizaceae</taxon>
        <taxon>Diplocarpon</taxon>
    </lineage>
</organism>
<evidence type="ECO:0000313" key="4">
    <source>
        <dbReference type="Proteomes" id="UP001285354"/>
    </source>
</evidence>
<accession>A0AAD9WC98</accession>
<keyword evidence="4" id="KW-1185">Reference proteome</keyword>
<evidence type="ECO:0000313" key="3">
    <source>
        <dbReference type="EMBL" id="KAK2626207.1"/>
    </source>
</evidence>
<evidence type="ECO:0000259" key="2">
    <source>
        <dbReference type="Pfam" id="PF20516"/>
    </source>
</evidence>
<reference evidence="3" key="1">
    <citation type="submission" date="2023-06" db="EMBL/GenBank/DDBJ databases">
        <title>Draft genome of Marssonina rosae.</title>
        <authorList>
            <person name="Cheng Q."/>
        </authorList>
    </citation>
    <scope>NUCLEOTIDE SEQUENCE</scope>
    <source>
        <strain evidence="3">R4</strain>
    </source>
</reference>
<dbReference type="AlphaFoldDB" id="A0AAD9WC98"/>
<dbReference type="Pfam" id="PF20516">
    <property type="entry name" value="PDDEXK_12"/>
    <property type="match status" value="1"/>
</dbReference>
<feature type="domain" description="PD-(D/E)XK nuclease-like" evidence="2">
    <location>
        <begin position="218"/>
        <end position="475"/>
    </location>
</feature>
<feature type="compositionally biased region" description="Low complexity" evidence="1">
    <location>
        <begin position="45"/>
        <end position="71"/>
    </location>
</feature>
<protein>
    <recommendedName>
        <fullName evidence="2">PD-(D/E)XK nuclease-like domain-containing protein</fullName>
    </recommendedName>
</protein>
<dbReference type="EMBL" id="JAUBYV010000006">
    <property type="protein sequence ID" value="KAK2626207.1"/>
    <property type="molecule type" value="Genomic_DNA"/>
</dbReference>
<feature type="compositionally biased region" description="Basic residues" evidence="1">
    <location>
        <begin position="72"/>
        <end position="99"/>
    </location>
</feature>
<comment type="caution">
    <text evidence="3">The sequence shown here is derived from an EMBL/GenBank/DDBJ whole genome shotgun (WGS) entry which is preliminary data.</text>
</comment>
<name>A0AAD9WC98_9HELO</name>
<feature type="compositionally biased region" description="Polar residues" evidence="1">
    <location>
        <begin position="103"/>
        <end position="134"/>
    </location>
</feature>